<dbReference type="RefSeq" id="WP_005855154.1">
    <property type="nucleotide sequence ID" value="NZ_AAYA01000001.1"/>
</dbReference>
<evidence type="ECO:0000313" key="2">
    <source>
        <dbReference type="EMBL" id="EBA10367.1"/>
    </source>
</evidence>
<dbReference type="InterPro" id="IPR011051">
    <property type="entry name" value="RmlC_Cupin_sf"/>
</dbReference>
<dbReference type="InterPro" id="IPR014710">
    <property type="entry name" value="RmlC-like_jellyroll"/>
</dbReference>
<evidence type="ECO:0000259" key="1">
    <source>
        <dbReference type="Pfam" id="PF12973"/>
    </source>
</evidence>
<dbReference type="EMBL" id="AAYA01000001">
    <property type="protein sequence ID" value="EBA10367.1"/>
    <property type="molecule type" value="Genomic_DNA"/>
</dbReference>
<evidence type="ECO:0000313" key="3">
    <source>
        <dbReference type="Proteomes" id="UP000005713"/>
    </source>
</evidence>
<dbReference type="Proteomes" id="UP000005713">
    <property type="component" value="Unassembled WGS sequence"/>
</dbReference>
<keyword evidence="3" id="KW-1185">Reference proteome</keyword>
<comment type="caution">
    <text evidence="2">The sequence shown here is derived from an EMBL/GenBank/DDBJ whole genome shotgun (WGS) entry which is preliminary data.</text>
</comment>
<dbReference type="eggNOG" id="COG3806">
    <property type="taxonomic scope" value="Bacteria"/>
</dbReference>
<dbReference type="SUPFAM" id="SSF51182">
    <property type="entry name" value="RmlC-like cupins"/>
    <property type="match status" value="1"/>
</dbReference>
<accession>A3JXY1</accession>
<dbReference type="Gene3D" id="2.60.120.10">
    <property type="entry name" value="Jelly Rolls"/>
    <property type="match status" value="1"/>
</dbReference>
<name>A3JXY1_SAGS3</name>
<proteinExistence type="predicted"/>
<dbReference type="Pfam" id="PF12973">
    <property type="entry name" value="Cupin_7"/>
    <property type="match status" value="1"/>
</dbReference>
<reference evidence="2 3" key="1">
    <citation type="submission" date="2006-06" db="EMBL/GenBank/DDBJ databases">
        <authorList>
            <person name="Moran M.A."/>
            <person name="Ferriera S."/>
            <person name="Johnson J."/>
            <person name="Kravitz S."/>
            <person name="Beeson K."/>
            <person name="Sutton G."/>
            <person name="Rogers Y.-H."/>
            <person name="Friedman R."/>
            <person name="Frazier M."/>
            <person name="Venter J.C."/>
        </authorList>
    </citation>
    <scope>NUCLEOTIDE SEQUENCE [LARGE SCALE GENOMIC DNA]</scope>
    <source>
        <strain evidence="2 3">E-37</strain>
    </source>
</reference>
<protein>
    <recommendedName>
        <fullName evidence="1">ChrR-like cupin domain-containing protein</fullName>
    </recommendedName>
</protein>
<gene>
    <name evidence="2" type="ORF">SSE37_20217</name>
</gene>
<feature type="domain" description="ChrR-like cupin" evidence="1">
    <location>
        <begin position="16"/>
        <end position="101"/>
    </location>
</feature>
<dbReference type="InterPro" id="IPR025979">
    <property type="entry name" value="ChrR-like_cupin_dom"/>
</dbReference>
<organism evidence="2 3">
    <name type="scientific">Sagittula stellata (strain ATCC 700073 / DSM 11524 / E-37)</name>
    <dbReference type="NCBI Taxonomy" id="388399"/>
    <lineage>
        <taxon>Bacteria</taxon>
        <taxon>Pseudomonadati</taxon>
        <taxon>Pseudomonadota</taxon>
        <taxon>Alphaproteobacteria</taxon>
        <taxon>Rhodobacterales</taxon>
        <taxon>Roseobacteraceae</taxon>
        <taxon>Sagittula</taxon>
    </lineage>
</organism>
<dbReference type="AlphaFoldDB" id="A3JXY1"/>
<dbReference type="OrthoDB" id="9801227at2"/>
<sequence length="113" mass="12197">MPETLSIAALTAGSWRTMTFAPFRDGIEMCTIAEGSPQVALLRYEPGAAAPRHRHSGMETVLVLDGSQSDENGHYPTGSLVLNPEGSVHTVRSDEGCVVLIQWTKPVEFLEGD</sequence>